<evidence type="ECO:0000313" key="3">
    <source>
        <dbReference type="EMBL" id="CBQ72251.1"/>
    </source>
</evidence>
<feature type="region of interest" description="Disordered" evidence="1">
    <location>
        <begin position="316"/>
        <end position="373"/>
    </location>
</feature>
<keyword evidence="4" id="KW-1185">Reference proteome</keyword>
<feature type="region of interest" description="Disordered" evidence="1">
    <location>
        <begin position="542"/>
        <end position="568"/>
    </location>
</feature>
<dbReference type="VEuPathDB" id="FungiDB:sr12972"/>
<feature type="region of interest" description="Disordered" evidence="1">
    <location>
        <begin position="391"/>
        <end position="454"/>
    </location>
</feature>
<dbReference type="EMBL" id="FQ311452">
    <property type="protein sequence ID" value="CBQ72251.1"/>
    <property type="molecule type" value="Genomic_DNA"/>
</dbReference>
<evidence type="ECO:0000313" key="4">
    <source>
        <dbReference type="Proteomes" id="UP000008867"/>
    </source>
</evidence>
<feature type="region of interest" description="Disordered" evidence="1">
    <location>
        <begin position="594"/>
        <end position="655"/>
    </location>
</feature>
<feature type="compositionally biased region" description="Basic and acidic residues" evidence="1">
    <location>
        <begin position="738"/>
        <end position="748"/>
    </location>
</feature>
<proteinExistence type="predicted"/>
<name>E6ZYE4_SPORE</name>
<evidence type="ECO:0000256" key="1">
    <source>
        <dbReference type="SAM" id="MobiDB-lite"/>
    </source>
</evidence>
<reference evidence="3 4" key="1">
    <citation type="journal article" date="2010" name="Science">
        <title>Pathogenicity determinants in smut fungi revealed by genome comparison.</title>
        <authorList>
            <person name="Schirawski J."/>
            <person name="Mannhaupt G."/>
            <person name="Muench K."/>
            <person name="Brefort T."/>
            <person name="Schipper K."/>
            <person name="Doehlemann G."/>
            <person name="Di Stasio M."/>
            <person name="Roessel N."/>
            <person name="Mendoza-Mendoza A."/>
            <person name="Pester D."/>
            <person name="Mueller O."/>
            <person name="Winterberg B."/>
            <person name="Meyer E."/>
            <person name="Ghareeb H."/>
            <person name="Wollenberg T."/>
            <person name="Muensterkoetter M."/>
            <person name="Wong P."/>
            <person name="Walter M."/>
            <person name="Stukenbrock E."/>
            <person name="Gueldener U."/>
            <person name="Kahmann R."/>
        </authorList>
    </citation>
    <scope>NUCLEOTIDE SEQUENCE [LARGE SCALE GENOMIC DNA]</scope>
    <source>
        <strain evidence="4">SRZ2</strain>
    </source>
</reference>
<feature type="chain" id="PRO_5003216704" evidence="2">
    <location>
        <begin position="22"/>
        <end position="761"/>
    </location>
</feature>
<dbReference type="OrthoDB" id="2550042at2759"/>
<accession>E6ZYE4</accession>
<feature type="region of interest" description="Disordered" evidence="1">
    <location>
        <begin position="154"/>
        <end position="201"/>
    </location>
</feature>
<feature type="compositionally biased region" description="Basic residues" evidence="1">
    <location>
        <begin position="189"/>
        <end position="201"/>
    </location>
</feature>
<dbReference type="Proteomes" id="UP000008867">
    <property type="component" value="Chromosome 3"/>
</dbReference>
<keyword evidence="2" id="KW-0732">Signal</keyword>
<sequence length="761" mass="84141">MRLRYVTLLLILLVVAGSATCSIPFRRNNAARSLRLQKRDVLGATTRRLLDAEVPDRFKKWSIFQDGNGVRERVRKGYAGMLSVADRLHSPYPFSKGIEKKWIYMPDLRKHYVLPRVLRVPVILQDGPLRHTKPFKTFVKGANKDFGLEDTARKHIPDLDEEEEKEAVKPTVRPPTASAKEVPAFYGQRGRRKSFSRRRRTRYSLRENNFEHFRVAKDDGDSSPSTPLTDIDIRRGTPPNHQGSGPSRLDPSSDIAGQGQAAEEGPSEASTETGKPPSPHKLDNALIGMTDRFSAFTNFKDQQLRKASIRYVGHPEYKAPVQQPQQEEPPIKEPGAGLAPIRTKPSASQQVTPDDTPRKADDPTDADADVSNPISPYAFFGESYRYNNIPVRPSSHEGTPGITTPVDVPSMRLSTPGDMSPGYLSSGKFSSRQFSSDRFSSGRLTPPDAEPSTGFRLPANYAELLHNRQKRLGLDQLRSSVLNPSLAHIWSVPSSPSRGVTVGWDEGQPSPEGLRELQEIADLHKADYAIYSHDARNPFHKAYGLGDRDRAAGSTPSSSKRKFPTADAEDQALQSFRNSASDLSDHHAQLDVPMADADPFSSSHAEPADVEMKDASPSNSNPSSPDRSPDTTQLGDEGLAKKRGRPPSLVKPLERMASFFFPTPKQSPNTPGMDGFKHSLKIEPGAALERSPSRQSLKETMISLKDRLKHLSTLSSPESTMRAFRESRVEGQGVQDQHAQDPRPDRLQYDPAGTGPSISAH</sequence>
<organism evidence="3 4">
    <name type="scientific">Sporisorium reilianum (strain SRZ2)</name>
    <name type="common">Maize head smut fungus</name>
    <dbReference type="NCBI Taxonomy" id="999809"/>
    <lineage>
        <taxon>Eukaryota</taxon>
        <taxon>Fungi</taxon>
        <taxon>Dikarya</taxon>
        <taxon>Basidiomycota</taxon>
        <taxon>Ustilaginomycotina</taxon>
        <taxon>Ustilaginomycetes</taxon>
        <taxon>Ustilaginales</taxon>
        <taxon>Ustilaginaceae</taxon>
        <taxon>Sporisorium</taxon>
    </lineage>
</organism>
<gene>
    <name evidence="3" type="ORF">sr12972</name>
</gene>
<feature type="region of interest" description="Disordered" evidence="1">
    <location>
        <begin position="712"/>
        <end position="761"/>
    </location>
</feature>
<dbReference type="HOGENOM" id="CLU_379033_0_0_1"/>
<dbReference type="AlphaFoldDB" id="E6ZYE4"/>
<dbReference type="eggNOG" id="ENOG502R25I">
    <property type="taxonomic scope" value="Eukaryota"/>
</dbReference>
<protein>
    <submittedName>
        <fullName evidence="3">Uncharacterized protein</fullName>
    </submittedName>
</protein>
<feature type="signal peptide" evidence="2">
    <location>
        <begin position="1"/>
        <end position="21"/>
    </location>
</feature>
<feature type="region of interest" description="Disordered" evidence="1">
    <location>
        <begin position="214"/>
        <end position="284"/>
    </location>
</feature>
<feature type="compositionally biased region" description="Low complexity" evidence="1">
    <location>
        <begin position="616"/>
        <end position="626"/>
    </location>
</feature>
<feature type="compositionally biased region" description="Low complexity" evidence="1">
    <location>
        <begin position="425"/>
        <end position="443"/>
    </location>
</feature>
<evidence type="ECO:0000256" key="2">
    <source>
        <dbReference type="SAM" id="SignalP"/>
    </source>
</evidence>